<keyword evidence="2" id="KW-0732">Signal</keyword>
<feature type="region of interest" description="Disordered" evidence="1">
    <location>
        <begin position="181"/>
        <end position="200"/>
    </location>
</feature>
<dbReference type="Proteomes" id="UP001153076">
    <property type="component" value="Unassembled WGS sequence"/>
</dbReference>
<dbReference type="AlphaFoldDB" id="A0A9Q1JMJ9"/>
<protein>
    <submittedName>
        <fullName evidence="3">Uncharacterized protein</fullName>
    </submittedName>
</protein>
<accession>A0A9Q1JMJ9</accession>
<feature type="signal peptide" evidence="2">
    <location>
        <begin position="1"/>
        <end position="26"/>
    </location>
</feature>
<name>A0A9Q1JMJ9_9CARY</name>
<evidence type="ECO:0000256" key="1">
    <source>
        <dbReference type="SAM" id="MobiDB-lite"/>
    </source>
</evidence>
<feature type="compositionally biased region" description="Basic and acidic residues" evidence="1">
    <location>
        <begin position="181"/>
        <end position="193"/>
    </location>
</feature>
<gene>
    <name evidence="3" type="ORF">Cgig2_028783</name>
</gene>
<dbReference type="OrthoDB" id="1939383at2759"/>
<sequence>MWGVPTCSSLILSLLQNLETTEGAKAAWLWEKKGVEARCETADERKFRGKLELSLQVIGKVADPYSSTVVGGATSGGELDDDGGGKVTYVGGWTKCMVLKEDMGLEEMRRKVSEITGNELTVQKLWYSLKYDRGMVMELEGDGDVRMFLKGNDEHGYLYVGESDGPKRRTQKATQTYDDGVVRGRSDRDRDDMVQQGRNGAAAVSVSGREIIEMFDDDEISIASEDMGEDEAAVEGGEESNQLGKKMDKHKQDTMKWKNRVGERIEQKLADIYQRMSCIAVMECYSLMLGEYSVKLTNSRKLVVKLGQQTCTCKVNLWVYDYVHPIYKTATQQIIYNQLVHPMETHDMAIVDAKMGRVVGGDELNDDYFDVNYKGDIVKVEDLSLNHIRLQSTDVLNSQILLHCAHIGLSAVSTPPALFFWMFPTVRQLEMFTREEANVHRGKPCLQPSCHFDILIILDSQLSPHPHPHLACNVQVLSGIVPCLPNMRPMFTVINHGVQVVHPCETDRLKLCSFGILGILPSQLYSAMFVQDEAYVHYSRPWCASGTPMGN</sequence>
<proteinExistence type="predicted"/>
<evidence type="ECO:0000256" key="2">
    <source>
        <dbReference type="SAM" id="SignalP"/>
    </source>
</evidence>
<reference evidence="3" key="1">
    <citation type="submission" date="2022-04" db="EMBL/GenBank/DDBJ databases">
        <title>Carnegiea gigantea Genome sequencing and assembly v2.</title>
        <authorList>
            <person name="Copetti D."/>
            <person name="Sanderson M.J."/>
            <person name="Burquez A."/>
            <person name="Wojciechowski M.F."/>
        </authorList>
    </citation>
    <scope>NUCLEOTIDE SEQUENCE</scope>
    <source>
        <strain evidence="3">SGP5-SGP5p</strain>
        <tissue evidence="3">Aerial part</tissue>
    </source>
</reference>
<keyword evidence="4" id="KW-1185">Reference proteome</keyword>
<feature type="chain" id="PRO_5040356184" evidence="2">
    <location>
        <begin position="27"/>
        <end position="551"/>
    </location>
</feature>
<feature type="region of interest" description="Disordered" evidence="1">
    <location>
        <begin position="233"/>
        <end position="255"/>
    </location>
</feature>
<evidence type="ECO:0000313" key="4">
    <source>
        <dbReference type="Proteomes" id="UP001153076"/>
    </source>
</evidence>
<dbReference type="EMBL" id="JAKOGI010001477">
    <property type="protein sequence ID" value="KAJ8425403.1"/>
    <property type="molecule type" value="Genomic_DNA"/>
</dbReference>
<comment type="caution">
    <text evidence="3">The sequence shown here is derived from an EMBL/GenBank/DDBJ whole genome shotgun (WGS) entry which is preliminary data.</text>
</comment>
<evidence type="ECO:0000313" key="3">
    <source>
        <dbReference type="EMBL" id="KAJ8425403.1"/>
    </source>
</evidence>
<organism evidence="3 4">
    <name type="scientific">Carnegiea gigantea</name>
    <dbReference type="NCBI Taxonomy" id="171969"/>
    <lineage>
        <taxon>Eukaryota</taxon>
        <taxon>Viridiplantae</taxon>
        <taxon>Streptophyta</taxon>
        <taxon>Embryophyta</taxon>
        <taxon>Tracheophyta</taxon>
        <taxon>Spermatophyta</taxon>
        <taxon>Magnoliopsida</taxon>
        <taxon>eudicotyledons</taxon>
        <taxon>Gunneridae</taxon>
        <taxon>Pentapetalae</taxon>
        <taxon>Caryophyllales</taxon>
        <taxon>Cactineae</taxon>
        <taxon>Cactaceae</taxon>
        <taxon>Cactoideae</taxon>
        <taxon>Echinocereeae</taxon>
        <taxon>Carnegiea</taxon>
    </lineage>
</organism>